<evidence type="ECO:0000256" key="13">
    <source>
        <dbReference type="SAM" id="SignalP"/>
    </source>
</evidence>
<keyword evidence="7 12" id="KW-0256">Endoplasmic reticulum</keyword>
<feature type="transmembrane region" description="Helical" evidence="12">
    <location>
        <begin position="158"/>
        <end position="185"/>
    </location>
</feature>
<keyword evidence="4 12" id="KW-0328">Glycosyltransferase</keyword>
<keyword evidence="6 12" id="KW-0812">Transmembrane</keyword>
<evidence type="ECO:0000256" key="8">
    <source>
        <dbReference type="ARBA" id="ARBA00022989"/>
    </source>
</evidence>
<keyword evidence="13" id="KW-0732">Signal</keyword>
<dbReference type="PANTHER" id="PTHR22760:SF1">
    <property type="entry name" value="DOL-P-MAN:MAN(7)GLCNAC(2)-PP-DOL ALPHA-1,6-MANNOSYLTRANSFERASE"/>
    <property type="match status" value="1"/>
</dbReference>
<protein>
    <recommendedName>
        <fullName evidence="12">Mannosyltransferase</fullName>
        <ecNumber evidence="12">2.4.1.-</ecNumber>
    </recommendedName>
</protein>
<dbReference type="Proteomes" id="UP001303046">
    <property type="component" value="Unassembled WGS sequence"/>
</dbReference>
<evidence type="ECO:0000256" key="6">
    <source>
        <dbReference type="ARBA" id="ARBA00022692"/>
    </source>
</evidence>
<evidence type="ECO:0000256" key="9">
    <source>
        <dbReference type="ARBA" id="ARBA00023136"/>
    </source>
</evidence>
<evidence type="ECO:0000256" key="7">
    <source>
        <dbReference type="ARBA" id="ARBA00022824"/>
    </source>
</evidence>
<sequence>MVVIAMLIHLLLAPGTKVEESFNVQATHDLIYHAYNLTAYDHNDFPGVVPRTFVGPIYLAIFALPMRLVLHLSNAPKFWMLFFVRFVLGMTNVMAFLNFARAVRKHFGAETATFLRIIVASQFHMLFYASRPLPNTFAFILVLTVFQRCLENRYESAVRWATTAVVLFRCELVLLFAPIFLPVILRGRLPLFGWDGALAIGIKTAAKVLAVTIPVDSLFWRRIIYPEFEVAVFNILENRSHEYGVSPFLWYFYSSLPRGLLASLPLAILGVLLDRRIQHMILSVLVFIFLYSFLPHKELRFVMYSFPVIDLSAAVFCARMYINREKSFNRRLLYFGCCLHIIANLLGTAALLYAGSRNYPGGDAITHLQWTQRVDANKPVSVYIDNACAQTGVSRFVQLYDAWEYNKTETLTPADMERFDFLMIGTYSGNLKEIVMTNYTTHHRVMFAVPAFHRFTLKKTSSFPFYYPQMIFKEKVAVLKKK</sequence>
<keyword evidence="15" id="KW-1185">Reference proteome</keyword>
<feature type="signal peptide" evidence="13">
    <location>
        <begin position="1"/>
        <end position="18"/>
    </location>
</feature>
<comment type="caution">
    <text evidence="14">The sequence shown here is derived from an EMBL/GenBank/DDBJ whole genome shotgun (WGS) entry which is preliminary data.</text>
</comment>
<feature type="transmembrane region" description="Helical" evidence="12">
    <location>
        <begin position="333"/>
        <end position="354"/>
    </location>
</feature>
<feature type="transmembrane region" description="Helical" evidence="12">
    <location>
        <begin position="53"/>
        <end position="70"/>
    </location>
</feature>
<evidence type="ECO:0000256" key="1">
    <source>
        <dbReference type="ARBA" id="ARBA00004477"/>
    </source>
</evidence>
<feature type="transmembrane region" description="Helical" evidence="12">
    <location>
        <begin position="82"/>
        <end position="103"/>
    </location>
</feature>
<evidence type="ECO:0000313" key="14">
    <source>
        <dbReference type="EMBL" id="KAK6755188.1"/>
    </source>
</evidence>
<feature type="transmembrane region" description="Helical" evidence="12">
    <location>
        <begin position="301"/>
        <end position="321"/>
    </location>
</feature>
<comment type="pathway">
    <text evidence="2">Protein modification; protein glycosylation.</text>
</comment>
<name>A0ABR1DXQ3_NECAM</name>
<organism evidence="14 15">
    <name type="scientific">Necator americanus</name>
    <name type="common">Human hookworm</name>
    <dbReference type="NCBI Taxonomy" id="51031"/>
    <lineage>
        <taxon>Eukaryota</taxon>
        <taxon>Metazoa</taxon>
        <taxon>Ecdysozoa</taxon>
        <taxon>Nematoda</taxon>
        <taxon>Chromadorea</taxon>
        <taxon>Rhabditida</taxon>
        <taxon>Rhabditina</taxon>
        <taxon>Rhabditomorpha</taxon>
        <taxon>Strongyloidea</taxon>
        <taxon>Ancylostomatidae</taxon>
        <taxon>Bunostominae</taxon>
        <taxon>Necator</taxon>
    </lineage>
</organism>
<evidence type="ECO:0000256" key="3">
    <source>
        <dbReference type="ARBA" id="ARBA00007063"/>
    </source>
</evidence>
<evidence type="ECO:0000256" key="12">
    <source>
        <dbReference type="RuleBase" id="RU363075"/>
    </source>
</evidence>
<comment type="catalytic activity">
    <reaction evidence="11">
        <text>an alpha-D-Man-(1-&gt;2)-alpha-D-Man-(1-&gt;2)-alpha-D-Man-(1-&gt;3)-[alpha-D-Man-(1-&gt;2)-alpha-D-Man-(1-&gt;3)-alpha-D-Man-(1-&gt;6)]-beta-D-Man-(1-&gt;4)-beta-D-GlcNAc-(1-&gt;4)-alpha-D-GlcNAc-diphospho-di-trans,poly-cis-dolichol + a di-trans,poly-cis-dolichyl beta-D-mannosyl phosphate = an alpha-D-Man-(1-&gt;2)-alpha-D-Man-(1-&gt;2)-alpha-D-Man-(1-&gt;3)-[alpha-D-Man-(1-&gt;2)-alpha-D-Man-(1-&gt;3)-[alpha-D-Man-(1-&gt;6)]-alpha-D-Man-(1-&gt;6)]-beta-D-Man-(1-&gt;4)-beta-D-GlcNAc-(1-&gt;4)-alpha-D-GlcNAc-diphospho-di-trans,poly-cis-dolichol + a di-trans,poly-cis-dolichyl phosphate + H(+)</text>
        <dbReference type="Rhea" id="RHEA:29535"/>
        <dbReference type="Rhea" id="RHEA-COMP:19498"/>
        <dbReference type="Rhea" id="RHEA-COMP:19501"/>
        <dbReference type="Rhea" id="RHEA-COMP:19518"/>
        <dbReference type="Rhea" id="RHEA-COMP:19519"/>
        <dbReference type="ChEBI" id="CHEBI:15378"/>
        <dbReference type="ChEBI" id="CHEBI:57683"/>
        <dbReference type="ChEBI" id="CHEBI:58211"/>
        <dbReference type="ChEBI" id="CHEBI:132517"/>
        <dbReference type="ChEBI" id="CHEBI:132519"/>
        <dbReference type="EC" id="2.4.1.260"/>
    </reaction>
    <physiologicalReaction direction="left-to-right" evidence="11">
        <dbReference type="Rhea" id="RHEA:29536"/>
    </physiologicalReaction>
</comment>
<gene>
    <name evidence="14" type="primary">Necator_chrV.g18682</name>
    <name evidence="14" type="ORF">RB195_013891</name>
</gene>
<dbReference type="PANTHER" id="PTHR22760">
    <property type="entry name" value="GLYCOSYLTRANSFERASE"/>
    <property type="match status" value="1"/>
</dbReference>
<dbReference type="Pfam" id="PF03901">
    <property type="entry name" value="Glyco_transf_22"/>
    <property type="match status" value="1"/>
</dbReference>
<comment type="function">
    <text evidence="10">Mannosyltransferase that operates in the biosynthetic pathway of dolichol-linked oligosaccharides, the glycan precursors employed in protein asparagine (N)-glycosylation. The assembly of dolichol-linked oligosaccharides begins on the cytosolic side of the endoplasmic reticulum membrane and finishes in its lumen. The sequential addition of sugars to dolichol pyrophosphate produces dolichol-linked oligosaccharides containing fourteen sugars, including two GlcNAcs, nine mannoses and three glucoses. Once assembled, the oligosaccharide is transferred from the lipid to nascent proteins by oligosaccharyltransferases. In the lumen of the endoplasmic reticulum, adds the eighth mannose residue in an alpha-1,6 linkage onto Man(7)GlcNAc(2)-PP-dolichol to produce Man(8)GlcNAc(2)-PP-dolichol.</text>
</comment>
<comment type="subcellular location">
    <subcellularLocation>
        <location evidence="1 12">Endoplasmic reticulum membrane</location>
        <topology evidence="1 12">Multi-pass membrane protein</topology>
    </subcellularLocation>
</comment>
<evidence type="ECO:0000256" key="10">
    <source>
        <dbReference type="ARBA" id="ARBA00044721"/>
    </source>
</evidence>
<feature type="transmembrane region" description="Helical" evidence="12">
    <location>
        <begin position="279"/>
        <end position="295"/>
    </location>
</feature>
<evidence type="ECO:0000256" key="11">
    <source>
        <dbReference type="ARBA" id="ARBA00048899"/>
    </source>
</evidence>
<accession>A0ABR1DXQ3</accession>
<reference evidence="14 15" key="1">
    <citation type="submission" date="2023-08" db="EMBL/GenBank/DDBJ databases">
        <title>A Necator americanus chromosomal reference genome.</title>
        <authorList>
            <person name="Ilik V."/>
            <person name="Petrzelkova K.J."/>
            <person name="Pardy F."/>
            <person name="Fuh T."/>
            <person name="Niatou-Singa F.S."/>
            <person name="Gouil Q."/>
            <person name="Baker L."/>
            <person name="Ritchie M.E."/>
            <person name="Jex A.R."/>
            <person name="Gazzola D."/>
            <person name="Li H."/>
            <person name="Toshio Fujiwara R."/>
            <person name="Zhan B."/>
            <person name="Aroian R.V."/>
            <person name="Pafco B."/>
            <person name="Schwarz E.M."/>
        </authorList>
    </citation>
    <scope>NUCLEOTIDE SEQUENCE [LARGE SCALE GENOMIC DNA]</scope>
    <source>
        <strain evidence="14 15">Aroian</strain>
        <tissue evidence="14">Whole animal</tissue>
    </source>
</reference>
<keyword evidence="9 12" id="KW-0472">Membrane</keyword>
<keyword evidence="5" id="KW-0808">Transferase</keyword>
<proteinExistence type="inferred from homology"/>
<comment type="similarity">
    <text evidence="3 12">Belongs to the glycosyltransferase 22 family.</text>
</comment>
<feature type="transmembrane region" description="Helical" evidence="12">
    <location>
        <begin position="123"/>
        <end position="146"/>
    </location>
</feature>
<keyword evidence="8 12" id="KW-1133">Transmembrane helix</keyword>
<dbReference type="EC" id="2.4.1.-" evidence="12"/>
<feature type="transmembrane region" description="Helical" evidence="12">
    <location>
        <begin position="248"/>
        <end position="272"/>
    </location>
</feature>
<evidence type="ECO:0000313" key="15">
    <source>
        <dbReference type="Proteomes" id="UP001303046"/>
    </source>
</evidence>
<feature type="chain" id="PRO_5047089112" description="Mannosyltransferase" evidence="13">
    <location>
        <begin position="19"/>
        <end position="482"/>
    </location>
</feature>
<evidence type="ECO:0000256" key="4">
    <source>
        <dbReference type="ARBA" id="ARBA00022676"/>
    </source>
</evidence>
<evidence type="ECO:0000256" key="5">
    <source>
        <dbReference type="ARBA" id="ARBA00022679"/>
    </source>
</evidence>
<evidence type="ECO:0000256" key="2">
    <source>
        <dbReference type="ARBA" id="ARBA00004922"/>
    </source>
</evidence>
<dbReference type="InterPro" id="IPR005599">
    <property type="entry name" value="GPI_mannosylTrfase"/>
</dbReference>
<dbReference type="EMBL" id="JAVFWL010000005">
    <property type="protein sequence ID" value="KAK6755188.1"/>
    <property type="molecule type" value="Genomic_DNA"/>
</dbReference>